<keyword evidence="5 7" id="KW-1133">Transmembrane helix</keyword>
<feature type="transmembrane region" description="Helical" evidence="7">
    <location>
        <begin position="21"/>
        <end position="43"/>
    </location>
</feature>
<feature type="transmembrane region" description="Helical" evidence="7">
    <location>
        <begin position="311"/>
        <end position="330"/>
    </location>
</feature>
<dbReference type="Pfam" id="PF07690">
    <property type="entry name" value="MFS_1"/>
    <property type="match status" value="1"/>
</dbReference>
<dbReference type="InterPro" id="IPR036259">
    <property type="entry name" value="MFS_trans_sf"/>
</dbReference>
<dbReference type="CDD" id="cd17321">
    <property type="entry name" value="MFS_MMR_MDR_like"/>
    <property type="match status" value="1"/>
</dbReference>
<evidence type="ECO:0000256" key="4">
    <source>
        <dbReference type="ARBA" id="ARBA00022692"/>
    </source>
</evidence>
<feature type="transmembrane region" description="Helical" evidence="7">
    <location>
        <begin position="413"/>
        <end position="430"/>
    </location>
</feature>
<keyword evidence="10" id="KW-1185">Reference proteome</keyword>
<feature type="transmembrane region" description="Helical" evidence="7">
    <location>
        <begin position="233"/>
        <end position="254"/>
    </location>
</feature>
<evidence type="ECO:0000256" key="7">
    <source>
        <dbReference type="SAM" id="Phobius"/>
    </source>
</evidence>
<dbReference type="EMBL" id="WBMT01000033">
    <property type="protein sequence ID" value="KAB2339812.1"/>
    <property type="molecule type" value="Genomic_DNA"/>
</dbReference>
<evidence type="ECO:0000256" key="1">
    <source>
        <dbReference type="ARBA" id="ARBA00004651"/>
    </source>
</evidence>
<accession>A0A6H9Y6E9</accession>
<dbReference type="Proteomes" id="UP000468735">
    <property type="component" value="Unassembled WGS sequence"/>
</dbReference>
<evidence type="ECO:0000256" key="6">
    <source>
        <dbReference type="ARBA" id="ARBA00023136"/>
    </source>
</evidence>
<feature type="transmembrane region" description="Helical" evidence="7">
    <location>
        <begin position="372"/>
        <end position="392"/>
    </location>
</feature>
<feature type="transmembrane region" description="Helical" evidence="7">
    <location>
        <begin position="55"/>
        <end position="75"/>
    </location>
</feature>
<dbReference type="PANTHER" id="PTHR42718">
    <property type="entry name" value="MAJOR FACILITATOR SUPERFAMILY MULTIDRUG TRANSPORTER MFSC"/>
    <property type="match status" value="1"/>
</dbReference>
<feature type="transmembrane region" description="Helical" evidence="7">
    <location>
        <begin position="484"/>
        <end position="504"/>
    </location>
</feature>
<comment type="caution">
    <text evidence="9">The sequence shown here is derived from an EMBL/GenBank/DDBJ whole genome shotgun (WGS) entry which is preliminary data.</text>
</comment>
<feature type="transmembrane region" description="Helical" evidence="7">
    <location>
        <begin position="342"/>
        <end position="360"/>
    </location>
</feature>
<dbReference type="GO" id="GO:0022857">
    <property type="term" value="F:transmembrane transporter activity"/>
    <property type="evidence" value="ECO:0007669"/>
    <property type="project" value="InterPro"/>
</dbReference>
<dbReference type="AlphaFoldDB" id="A0A6H9Y6E9"/>
<feature type="transmembrane region" description="Helical" evidence="7">
    <location>
        <begin position="171"/>
        <end position="195"/>
    </location>
</feature>
<dbReference type="SUPFAM" id="SSF103473">
    <property type="entry name" value="MFS general substrate transporter"/>
    <property type="match status" value="1"/>
</dbReference>
<proteinExistence type="predicted"/>
<dbReference type="InterPro" id="IPR020846">
    <property type="entry name" value="MFS_dom"/>
</dbReference>
<dbReference type="PROSITE" id="PS50850">
    <property type="entry name" value="MFS"/>
    <property type="match status" value="1"/>
</dbReference>
<keyword evidence="6 7" id="KW-0472">Membrane</keyword>
<dbReference type="Gene3D" id="1.20.1720.10">
    <property type="entry name" value="Multidrug resistance protein D"/>
    <property type="match status" value="1"/>
</dbReference>
<keyword evidence="4 7" id="KW-0812">Transmembrane</keyword>
<feature type="transmembrane region" description="Helical" evidence="7">
    <location>
        <begin position="207"/>
        <end position="227"/>
    </location>
</feature>
<sequence length="533" mass="54057">MNPSTARTDTVAFSNPRKWGTFGICVLLVLVPNIDLTALNQAVPHLTADLHPSATQILWIADAYGFVLAGLLITMGGVGDRIGHKKMLLTGTVLFAAASAVTAYASTAEMLIAARAALGVAGATIMPSALSLIRRAFTDPKERTTVVGIFFGIGGLAVGLGPVVSGALLDHFWWGSVFLINVPIMAVVLAAGPFVLPETPNLVTGRLDLVSVLLSITGILGLVYAVKEAAVDGFGQAGVGTSALIGVAALVVFVHRQTRLADPLIDVRLFRRGAFTGAVSTNMFAMFALVAQSLIFSLFFQLALGWSPLKAGLAGLPGAAGAMIGGAALAPPLIGVFGRARVAASGLLVSAISFSGFALVGLDTDYLRMVPLMIVGGLGMGMAMTVTADTVLASVPKERSGAASAISETANELGAALGMAVLGSVLNAVYRSTIDLPAGLPAAAEHAAEDSLAGAVEAAAALPAQLAAEVTGAAKAAFVDGMHASMLCSAAFAGLVAVSALITLRNVPKVIPEIADEEPVPATSGKSDITLLD</sequence>
<gene>
    <name evidence="9" type="ORF">F8566_46960</name>
</gene>
<dbReference type="OrthoDB" id="3218509at2"/>
<feature type="domain" description="Major facilitator superfamily (MFS) profile" evidence="8">
    <location>
        <begin position="21"/>
        <end position="511"/>
    </location>
</feature>
<evidence type="ECO:0000256" key="5">
    <source>
        <dbReference type="ARBA" id="ARBA00022989"/>
    </source>
</evidence>
<evidence type="ECO:0000313" key="10">
    <source>
        <dbReference type="Proteomes" id="UP000468735"/>
    </source>
</evidence>
<dbReference type="Gene3D" id="1.20.1250.20">
    <property type="entry name" value="MFS general substrate transporter like domains"/>
    <property type="match status" value="1"/>
</dbReference>
<keyword evidence="3" id="KW-1003">Cell membrane</keyword>
<dbReference type="InterPro" id="IPR011701">
    <property type="entry name" value="MFS"/>
</dbReference>
<dbReference type="PANTHER" id="PTHR42718:SF47">
    <property type="entry name" value="METHYL VIOLOGEN RESISTANCE PROTEIN SMVA"/>
    <property type="match status" value="1"/>
</dbReference>
<evidence type="ECO:0000256" key="3">
    <source>
        <dbReference type="ARBA" id="ARBA00022475"/>
    </source>
</evidence>
<feature type="transmembrane region" description="Helical" evidence="7">
    <location>
        <begin position="87"/>
        <end position="106"/>
    </location>
</feature>
<reference evidence="9 10" key="1">
    <citation type="submission" date="2019-09" db="EMBL/GenBank/DDBJ databases">
        <title>Actinomadura physcomitrii sp. nov., a novel actinomycete isolated from moss [Physcomitrium sphaericum (Ludw) Fuernr].</title>
        <authorList>
            <person name="Zhuang X."/>
            <person name="Liu C."/>
        </authorList>
    </citation>
    <scope>NUCLEOTIDE SEQUENCE [LARGE SCALE GENOMIC DNA]</scope>
    <source>
        <strain evidence="9 10">HMC1</strain>
    </source>
</reference>
<organism evidence="9 10">
    <name type="scientific">Actinomadura rudentiformis</name>
    <dbReference type="NCBI Taxonomy" id="359158"/>
    <lineage>
        <taxon>Bacteria</taxon>
        <taxon>Bacillati</taxon>
        <taxon>Actinomycetota</taxon>
        <taxon>Actinomycetes</taxon>
        <taxon>Streptosporangiales</taxon>
        <taxon>Thermomonosporaceae</taxon>
        <taxon>Actinomadura</taxon>
    </lineage>
</organism>
<evidence type="ECO:0000259" key="8">
    <source>
        <dbReference type="PROSITE" id="PS50850"/>
    </source>
</evidence>
<dbReference type="RefSeq" id="WP_151570488.1">
    <property type="nucleotide sequence ID" value="NZ_WBMT01000033.1"/>
</dbReference>
<comment type="subcellular location">
    <subcellularLocation>
        <location evidence="1">Cell membrane</location>
        <topology evidence="1">Multi-pass membrane protein</topology>
    </subcellularLocation>
</comment>
<feature type="transmembrane region" description="Helical" evidence="7">
    <location>
        <begin position="112"/>
        <end position="133"/>
    </location>
</feature>
<feature type="transmembrane region" description="Helical" evidence="7">
    <location>
        <begin position="275"/>
        <end position="299"/>
    </location>
</feature>
<evidence type="ECO:0000256" key="2">
    <source>
        <dbReference type="ARBA" id="ARBA00022448"/>
    </source>
</evidence>
<protein>
    <submittedName>
        <fullName evidence="9">MFS transporter</fullName>
    </submittedName>
</protein>
<dbReference type="GO" id="GO:0005886">
    <property type="term" value="C:plasma membrane"/>
    <property type="evidence" value="ECO:0007669"/>
    <property type="project" value="UniProtKB-SubCell"/>
</dbReference>
<name>A0A6H9Y6E9_9ACTN</name>
<evidence type="ECO:0000313" key="9">
    <source>
        <dbReference type="EMBL" id="KAB2339812.1"/>
    </source>
</evidence>
<keyword evidence="2" id="KW-0813">Transport</keyword>
<feature type="transmembrane region" description="Helical" evidence="7">
    <location>
        <begin position="145"/>
        <end position="165"/>
    </location>
</feature>